<dbReference type="AlphaFoldDB" id="A0A9P3PXL5"/>
<dbReference type="EMBL" id="BRPK01000018">
    <property type="protein sequence ID" value="GLB44895.1"/>
    <property type="molecule type" value="Genomic_DNA"/>
</dbReference>
<keyword evidence="2" id="KW-1185">Reference proteome</keyword>
<dbReference type="Proteomes" id="UP001063166">
    <property type="component" value="Unassembled WGS sequence"/>
</dbReference>
<sequence length="110" mass="11929">MTNTCDVLSRHSDAYDWQALASLTRPFLSDDACGTRLLWVGAKDKWSSRVSACGRDSQRRCGQQLVDATHDCFEAPGLGPPVSGLGQNTSEIRTLSSPLADHSVMFALTD</sequence>
<evidence type="ECO:0000313" key="1">
    <source>
        <dbReference type="EMBL" id="GLB44895.1"/>
    </source>
</evidence>
<comment type="caution">
    <text evidence="1">The sequence shown here is derived from an EMBL/GenBank/DDBJ whole genome shotgun (WGS) entry which is preliminary data.</text>
</comment>
<name>A0A9P3PXL5_LYOSH</name>
<gene>
    <name evidence="1" type="ORF">LshimejAT787_1802320</name>
</gene>
<protein>
    <submittedName>
        <fullName evidence="1">Uncharacterized protein</fullName>
    </submittedName>
</protein>
<accession>A0A9P3PXL5</accession>
<organism evidence="1 2">
    <name type="scientific">Lyophyllum shimeji</name>
    <name type="common">Hon-shimeji</name>
    <name type="synonym">Tricholoma shimeji</name>
    <dbReference type="NCBI Taxonomy" id="47721"/>
    <lineage>
        <taxon>Eukaryota</taxon>
        <taxon>Fungi</taxon>
        <taxon>Dikarya</taxon>
        <taxon>Basidiomycota</taxon>
        <taxon>Agaricomycotina</taxon>
        <taxon>Agaricomycetes</taxon>
        <taxon>Agaricomycetidae</taxon>
        <taxon>Agaricales</taxon>
        <taxon>Tricholomatineae</taxon>
        <taxon>Lyophyllaceae</taxon>
        <taxon>Lyophyllum</taxon>
    </lineage>
</organism>
<reference evidence="1" key="1">
    <citation type="submission" date="2022-07" db="EMBL/GenBank/DDBJ databases">
        <title>The genome of Lyophyllum shimeji provides insight into the initial evolution of ectomycorrhizal fungal genome.</title>
        <authorList>
            <person name="Kobayashi Y."/>
            <person name="Shibata T."/>
            <person name="Hirakawa H."/>
            <person name="Shigenobu S."/>
            <person name="Nishiyama T."/>
            <person name="Yamada A."/>
            <person name="Hasebe M."/>
            <person name="Kawaguchi M."/>
        </authorList>
    </citation>
    <scope>NUCLEOTIDE SEQUENCE</scope>
    <source>
        <strain evidence="1">AT787</strain>
    </source>
</reference>
<evidence type="ECO:0000313" key="2">
    <source>
        <dbReference type="Proteomes" id="UP001063166"/>
    </source>
</evidence>
<proteinExistence type="predicted"/>